<name>A0A7J6WKG8_THATH</name>
<dbReference type="CDD" id="cd05117">
    <property type="entry name" value="STKc_CAMK"/>
    <property type="match status" value="1"/>
</dbReference>
<dbReference type="GO" id="GO:0005509">
    <property type="term" value="F:calcium ion binding"/>
    <property type="evidence" value="ECO:0007669"/>
    <property type="project" value="InterPro"/>
</dbReference>
<dbReference type="Gene3D" id="1.10.510.10">
    <property type="entry name" value="Transferase(Phosphotransferase) domain 1"/>
    <property type="match status" value="1"/>
</dbReference>
<dbReference type="CDD" id="cd16664">
    <property type="entry name" value="RING-Ubox_PUB"/>
    <property type="match status" value="1"/>
</dbReference>
<keyword evidence="6" id="KW-0677">Repeat</keyword>
<dbReference type="SUPFAM" id="SSF57850">
    <property type="entry name" value="RING/U-box"/>
    <property type="match status" value="1"/>
</dbReference>
<comment type="catalytic activity">
    <reaction evidence="12">
        <text>L-threonyl-[protein] + ATP = O-phospho-L-threonyl-[protein] + ADP + H(+)</text>
        <dbReference type="Rhea" id="RHEA:46608"/>
        <dbReference type="Rhea" id="RHEA-COMP:11060"/>
        <dbReference type="Rhea" id="RHEA-COMP:11605"/>
        <dbReference type="ChEBI" id="CHEBI:15378"/>
        <dbReference type="ChEBI" id="CHEBI:30013"/>
        <dbReference type="ChEBI" id="CHEBI:30616"/>
        <dbReference type="ChEBI" id="CHEBI:61977"/>
        <dbReference type="ChEBI" id="CHEBI:456216"/>
        <dbReference type="EC" id="2.7.11.1"/>
    </reaction>
</comment>
<feature type="domain" description="EF-hand" evidence="18">
    <location>
        <begin position="413"/>
        <end position="448"/>
    </location>
</feature>
<dbReference type="PROSITE" id="PS50011">
    <property type="entry name" value="PROTEIN_KINASE_DOM"/>
    <property type="match status" value="1"/>
</dbReference>
<comment type="catalytic activity">
    <reaction evidence="13">
        <text>L-seryl-[protein] + ATP = O-phospho-L-seryl-[protein] + ADP + H(+)</text>
        <dbReference type="Rhea" id="RHEA:17989"/>
        <dbReference type="Rhea" id="RHEA-COMP:9863"/>
        <dbReference type="Rhea" id="RHEA-COMP:11604"/>
        <dbReference type="ChEBI" id="CHEBI:15378"/>
        <dbReference type="ChEBI" id="CHEBI:29999"/>
        <dbReference type="ChEBI" id="CHEBI:30616"/>
        <dbReference type="ChEBI" id="CHEBI:83421"/>
        <dbReference type="ChEBI" id="CHEBI:456216"/>
        <dbReference type="EC" id="2.7.11.1"/>
    </reaction>
</comment>
<evidence type="ECO:0000256" key="1">
    <source>
        <dbReference type="ARBA" id="ARBA00000900"/>
    </source>
</evidence>
<feature type="domain" description="EF-hand" evidence="18">
    <location>
        <begin position="485"/>
        <end position="520"/>
    </location>
</feature>
<dbReference type="InterPro" id="IPR045210">
    <property type="entry name" value="RING-Ubox_PUB"/>
</dbReference>
<dbReference type="InterPro" id="IPR013083">
    <property type="entry name" value="Znf_RING/FYVE/PHD"/>
</dbReference>
<dbReference type="PROSITE" id="PS50222">
    <property type="entry name" value="EF_HAND_2"/>
    <property type="match status" value="4"/>
</dbReference>
<feature type="compositionally biased region" description="Low complexity" evidence="16">
    <location>
        <begin position="832"/>
        <end position="851"/>
    </location>
</feature>
<feature type="compositionally biased region" description="Polar residues" evidence="16">
    <location>
        <begin position="821"/>
        <end position="831"/>
    </location>
</feature>
<evidence type="ECO:0000256" key="8">
    <source>
        <dbReference type="ARBA" id="ARBA00022777"/>
    </source>
</evidence>
<dbReference type="InterPro" id="IPR003613">
    <property type="entry name" value="Ubox_domain"/>
</dbReference>
<dbReference type="InterPro" id="IPR011009">
    <property type="entry name" value="Kinase-like_dom_sf"/>
</dbReference>
<keyword evidence="14" id="KW-0853">WD repeat</keyword>
<dbReference type="Pfam" id="PF23568">
    <property type="entry name" value="ARM_LIN"/>
    <property type="match status" value="1"/>
</dbReference>
<feature type="region of interest" description="Disordered" evidence="16">
    <location>
        <begin position="998"/>
        <end position="1017"/>
    </location>
</feature>
<sequence length="1853" mass="205958">MGNTCVAPSASKECFQSVSAAVWWSRTPDEALTSSNGEAIQSERKNDEPESPLPVQNKPPEPVKIPKEATKPPLPHPAKPNNKKPHHRRLASAGLQADSVLLRKTGHLKEYYSLGKKLGQGQFGTTYLCVEKDTGKEYACKSIAKRKLITDEDVEDVRREIQIMHHLSGHPNVISIKGAYEDAVAVNVVMELCAGGELFDRIIQRGHYTERKAAKLARTIISVVEACHSLGVMHRDLKPENFLFVNQQEEAHLKTIDFGLSVFFKPGELFTDVVGSPYYVAPEVLRKRYGPEADVWSAGVILYILLSGVPPFWAENEQGIFEQVLHGDLDFSSDPWPSISESAKDLVRRMLVRDPKRRLTAHQVLCHPWVQVDGVAPDKPLDSAVLTRLKQFSAMNKIKKMALRVIAESLSEEEIAGLTELFKMIDTDNSGQITFEELRDGLKRVGANLKESEIYDLMQAADVDNNGTIDYGEFIAATLHLNKIDKEDHLFAAFTYFDKDGSGYITPDELQRACEEFGIEDFRLEEMIGEVDQDNDGRIDYNEFVTMMQKGNAGFANAKKGLQNSFSVGFREAIKLLRQSKTPSLLITLLPESLLFVRLVEKLLQSYPENVFSALILSLVYGLRQCPINAALSLLDVFYLDPLSARSEIAPILFEDLFLLHLIPVLQGFNDCRSRILSTKPPDKNQGRSRRGKAMENSQTKLLSGVSKIQGKKLKNLEKDYEEVLDQNCKVFAGYLKEILEDKDGTRSISPPPLILTKFSDEGEVDFDSENKLKLEDIKMSNGRYNPIWAEAEEGSIEFYSSSSSNKSKSPIYPQRVSPHVFSNQRSTATRSNKSQQSNSDSESLSSNNISTDCSTESEPDIKEKNRKVALFENKPTKSKKHKQLISAKSSCSKDPVMEDSENQGGSGKHTPPKDFVCPITSNIFGDPVTLETGQTYERRAIQEWLDRGNSTCPITRQKLQSTQLPKTNYVLKRLIASWLEEIPEATQILTEKTLPKNGSSSNMIKPSTSPTSVISQPTSDGTFAELHLAITNLCMSEILVESETAVLRIQQFWREANVESEIQTMLSKPAVVNGFVEILFNSVDPRVLNSTVYLLSELGYRDKNVIQTLTRVDSDVDCVVALFKKGLMEAIVLIYLLRPSTVSLIEMDIIDSLLTVIKKKEEDSFEMCLRPKQASILLLAQILGSGEESNISSIAQSVVTSKAIEILVGSLEADWSEERIAAVGILLRCMQEDGICRKLIADKAVLAPILESFIGSDDAERFKIVHFLSELVKLNRRTFNGQLLHIIKDEGAFSTMHTLLVYLQTALQDQIPVVAGLLLQLDLLTEPRKMSMYREEAIDALISCLRNSNFPSAQITAAETIMCLQGRYSVSGKPLARIFLLKRAGLDRDYKTIMRREKLGLSNGQSDKNMDEEKAAEEWERKMASVLVSHEFGLLFEALAEGLRSRYAELSSACFVSSTWLAYMLTLLPDTGVRGAARVCLLKQFVSIFQSAKDPEDKALAMLALSSFIHESEGLRDLTLQVKDMLKGLRELKKQSSLAVEMLKIFSEGQDSSSNDLWNHKELIKVDCSGNGEVLSIICFKDKIFSGHSDGSLKVWSRKSAHFHLIQEVQEHTKGVTSLAITQSGERLYSGSLDKTARVWALGHELIHCIQVHDMKDQVHNMVVANSIACFIPQGPGVKVHAWSGESKLLNSKQNVKCMGLVQGKLYCGCNDSSIQEIDLATGTMSTIQNGNRKLLVKANPIHALQVCDAMIYSATSPLDGAAVKIWSASDFSMIGSLPTTSEVRAIAVSSELIYLGCKMGAVEIWCKEKHTRVETLLTGTSGKVICMSLDGDEEVLVVGTSDGQIQAWGLS</sequence>
<dbReference type="FunFam" id="3.30.200.20:FF:000004">
    <property type="entry name" value="Calcium-dependent protein kinase 1"/>
    <property type="match status" value="1"/>
</dbReference>
<feature type="domain" description="U-box" evidence="19">
    <location>
        <begin position="911"/>
        <end position="986"/>
    </location>
</feature>
<evidence type="ECO:0000259" key="17">
    <source>
        <dbReference type="PROSITE" id="PS50011"/>
    </source>
</evidence>
<dbReference type="InterPro" id="IPR052858">
    <property type="entry name" value="E3_ubiquitin-ligase_LIN"/>
</dbReference>
<dbReference type="SUPFAM" id="SSF50978">
    <property type="entry name" value="WD40 repeat-like"/>
    <property type="match status" value="1"/>
</dbReference>
<keyword evidence="3" id="KW-0723">Serine/threonine-protein kinase</keyword>
<comment type="pathway">
    <text evidence="2">Protein modification; protein ubiquitination.</text>
</comment>
<dbReference type="PROSITE" id="PS00107">
    <property type="entry name" value="PROTEIN_KINASE_ATP"/>
    <property type="match status" value="1"/>
</dbReference>
<feature type="compositionally biased region" description="Low complexity" evidence="16">
    <location>
        <begin position="801"/>
        <end position="810"/>
    </location>
</feature>
<dbReference type="CDD" id="cd00051">
    <property type="entry name" value="EFh"/>
    <property type="match status" value="2"/>
</dbReference>
<dbReference type="Pfam" id="PF23654">
    <property type="entry name" value="ARM_LIN_2nd"/>
    <property type="match status" value="1"/>
</dbReference>
<dbReference type="GO" id="GO:0004674">
    <property type="term" value="F:protein serine/threonine kinase activity"/>
    <property type="evidence" value="ECO:0007669"/>
    <property type="project" value="UniProtKB-KW"/>
</dbReference>
<dbReference type="PROSITE" id="PS00018">
    <property type="entry name" value="EF_HAND_1"/>
    <property type="match status" value="4"/>
</dbReference>
<dbReference type="PANTHER" id="PTHR47446">
    <property type="entry name" value="RING-TYPE E3 UBIQUITIN TRANSFERASE"/>
    <property type="match status" value="1"/>
</dbReference>
<dbReference type="Pfam" id="PF00069">
    <property type="entry name" value="Pkinase"/>
    <property type="match status" value="1"/>
</dbReference>
<keyword evidence="21" id="KW-1185">Reference proteome</keyword>
<proteinExistence type="inferred from homology"/>
<feature type="binding site" evidence="15">
    <location>
        <position position="145"/>
    </location>
    <ligand>
        <name>ATP</name>
        <dbReference type="ChEBI" id="CHEBI:30616"/>
    </ligand>
</feature>
<evidence type="ECO:0000259" key="18">
    <source>
        <dbReference type="PROSITE" id="PS50222"/>
    </source>
</evidence>
<dbReference type="InterPro" id="IPR001680">
    <property type="entry name" value="WD40_rpt"/>
</dbReference>
<dbReference type="Gene3D" id="3.30.40.10">
    <property type="entry name" value="Zinc/RING finger domain, C3HC4 (zinc finger)"/>
    <property type="match status" value="1"/>
</dbReference>
<dbReference type="InterPro" id="IPR018247">
    <property type="entry name" value="EF_Hand_1_Ca_BS"/>
</dbReference>
<evidence type="ECO:0000313" key="21">
    <source>
        <dbReference type="Proteomes" id="UP000554482"/>
    </source>
</evidence>
<evidence type="ECO:0000256" key="5">
    <source>
        <dbReference type="ARBA" id="ARBA00022723"/>
    </source>
</evidence>
<evidence type="ECO:0000256" key="7">
    <source>
        <dbReference type="ARBA" id="ARBA00022741"/>
    </source>
</evidence>
<evidence type="ECO:0000256" key="6">
    <source>
        <dbReference type="ARBA" id="ARBA00022737"/>
    </source>
</evidence>
<dbReference type="SMART" id="SM00054">
    <property type="entry name" value="EFh"/>
    <property type="match status" value="4"/>
</dbReference>
<evidence type="ECO:0000256" key="15">
    <source>
        <dbReference type="PROSITE-ProRule" id="PRU10141"/>
    </source>
</evidence>
<evidence type="ECO:0000256" key="4">
    <source>
        <dbReference type="ARBA" id="ARBA00022679"/>
    </source>
</evidence>
<dbReference type="GO" id="GO:0005524">
    <property type="term" value="F:ATP binding"/>
    <property type="evidence" value="ECO:0007669"/>
    <property type="project" value="UniProtKB-UniRule"/>
</dbReference>
<dbReference type="Pfam" id="PF04564">
    <property type="entry name" value="U-box"/>
    <property type="match status" value="1"/>
</dbReference>
<dbReference type="Pfam" id="PF23628">
    <property type="entry name" value="ARM_LIN_C"/>
    <property type="match status" value="1"/>
</dbReference>
<organism evidence="20 21">
    <name type="scientific">Thalictrum thalictroides</name>
    <name type="common">Rue-anemone</name>
    <name type="synonym">Anemone thalictroides</name>
    <dbReference type="NCBI Taxonomy" id="46969"/>
    <lineage>
        <taxon>Eukaryota</taxon>
        <taxon>Viridiplantae</taxon>
        <taxon>Streptophyta</taxon>
        <taxon>Embryophyta</taxon>
        <taxon>Tracheophyta</taxon>
        <taxon>Spermatophyta</taxon>
        <taxon>Magnoliopsida</taxon>
        <taxon>Ranunculales</taxon>
        <taxon>Ranunculaceae</taxon>
        <taxon>Thalictroideae</taxon>
        <taxon>Thalictrum</taxon>
    </lineage>
</organism>
<evidence type="ECO:0000256" key="2">
    <source>
        <dbReference type="ARBA" id="ARBA00004906"/>
    </source>
</evidence>
<dbReference type="InterPro" id="IPR008271">
    <property type="entry name" value="Ser/Thr_kinase_AS"/>
</dbReference>
<feature type="region of interest" description="Disordered" evidence="16">
    <location>
        <begin position="801"/>
        <end position="913"/>
    </location>
</feature>
<dbReference type="Gene3D" id="1.25.10.10">
    <property type="entry name" value="Leucine-rich Repeat Variant"/>
    <property type="match status" value="1"/>
</dbReference>
<dbReference type="InterPro" id="IPR017441">
    <property type="entry name" value="Protein_kinase_ATP_BS"/>
</dbReference>
<keyword evidence="10 15" id="KW-0067">ATP-binding</keyword>
<keyword evidence="5" id="KW-0479">Metal-binding</keyword>
<dbReference type="InterPro" id="IPR036322">
    <property type="entry name" value="WD40_repeat_dom_sf"/>
</dbReference>
<dbReference type="Gene3D" id="1.10.238.10">
    <property type="entry name" value="EF-hand"/>
    <property type="match status" value="1"/>
</dbReference>
<evidence type="ECO:0000256" key="9">
    <source>
        <dbReference type="ARBA" id="ARBA00022837"/>
    </source>
</evidence>
<dbReference type="OrthoDB" id="6252103at2759"/>
<feature type="domain" description="EF-hand" evidence="18">
    <location>
        <begin position="523"/>
        <end position="554"/>
    </location>
</feature>
<dbReference type="InterPro" id="IPR000719">
    <property type="entry name" value="Prot_kinase_dom"/>
</dbReference>
<protein>
    <submittedName>
        <fullName evidence="20">Calcium-dependent protein kinase</fullName>
    </submittedName>
</protein>
<dbReference type="PROSITE" id="PS50294">
    <property type="entry name" value="WD_REPEATS_REGION"/>
    <property type="match status" value="2"/>
</dbReference>
<feature type="repeat" description="WD" evidence="14">
    <location>
        <begin position="1819"/>
        <end position="1853"/>
    </location>
</feature>
<dbReference type="InterPro" id="IPR055566">
    <property type="entry name" value="ARM_LIN"/>
</dbReference>
<dbReference type="InterPro" id="IPR011992">
    <property type="entry name" value="EF-hand-dom_pair"/>
</dbReference>
<feature type="region of interest" description="Disordered" evidence="16">
    <location>
        <begin position="677"/>
        <end position="698"/>
    </location>
</feature>
<dbReference type="UniPathway" id="UPA00143"/>
<keyword evidence="7 15" id="KW-0547">Nucleotide-binding</keyword>
<dbReference type="InterPro" id="IPR015943">
    <property type="entry name" value="WD40/YVTN_repeat-like_dom_sf"/>
</dbReference>
<dbReference type="EMBL" id="JABWDY010014078">
    <property type="protein sequence ID" value="KAF5197881.1"/>
    <property type="molecule type" value="Genomic_DNA"/>
</dbReference>
<dbReference type="InterPro" id="IPR002048">
    <property type="entry name" value="EF_hand_dom"/>
</dbReference>
<dbReference type="PROSITE" id="PS00108">
    <property type="entry name" value="PROTEIN_KINASE_ST"/>
    <property type="match status" value="1"/>
</dbReference>
<accession>A0A7J6WKG8</accession>
<dbReference type="GO" id="GO:0061630">
    <property type="term" value="F:ubiquitin protein ligase activity"/>
    <property type="evidence" value="ECO:0007669"/>
    <property type="project" value="UniProtKB-EC"/>
</dbReference>
<evidence type="ECO:0000256" key="14">
    <source>
        <dbReference type="PROSITE-ProRule" id="PRU00221"/>
    </source>
</evidence>
<dbReference type="SUPFAM" id="SSF56112">
    <property type="entry name" value="Protein kinase-like (PK-like)"/>
    <property type="match status" value="1"/>
</dbReference>
<keyword evidence="4" id="KW-0808">Transferase</keyword>
<dbReference type="Proteomes" id="UP000554482">
    <property type="component" value="Unassembled WGS sequence"/>
</dbReference>
<keyword evidence="8 20" id="KW-0418">Kinase</keyword>
<feature type="repeat" description="WD" evidence="14">
    <location>
        <begin position="1610"/>
        <end position="1641"/>
    </location>
</feature>
<evidence type="ECO:0000256" key="11">
    <source>
        <dbReference type="ARBA" id="ARBA00024334"/>
    </source>
</evidence>
<comment type="catalytic activity">
    <reaction evidence="1">
        <text>S-ubiquitinyl-[E2 ubiquitin-conjugating enzyme]-L-cysteine + [acceptor protein]-L-lysine = [E2 ubiquitin-conjugating enzyme]-L-cysteine + N(6)-ubiquitinyl-[acceptor protein]-L-lysine.</text>
        <dbReference type="EC" id="2.3.2.27"/>
    </reaction>
</comment>
<comment type="caution">
    <text evidence="20">The sequence shown here is derived from an EMBL/GenBank/DDBJ whole genome shotgun (WGS) entry which is preliminary data.</text>
</comment>
<dbReference type="Pfam" id="PF13499">
    <property type="entry name" value="EF-hand_7"/>
    <property type="match status" value="2"/>
</dbReference>
<dbReference type="PANTHER" id="PTHR47446:SF2">
    <property type="entry name" value="RING-TYPE E3 UBIQUITIN TRANSFERASE"/>
    <property type="match status" value="1"/>
</dbReference>
<evidence type="ECO:0000259" key="19">
    <source>
        <dbReference type="PROSITE" id="PS51698"/>
    </source>
</evidence>
<dbReference type="Gene3D" id="2.130.10.10">
    <property type="entry name" value="YVTN repeat-like/Quinoprotein amine dehydrogenase"/>
    <property type="match status" value="2"/>
</dbReference>
<evidence type="ECO:0000256" key="10">
    <source>
        <dbReference type="ARBA" id="ARBA00022840"/>
    </source>
</evidence>
<dbReference type="SUPFAM" id="SSF48371">
    <property type="entry name" value="ARM repeat"/>
    <property type="match status" value="1"/>
</dbReference>
<dbReference type="PROSITE" id="PS51698">
    <property type="entry name" value="U_BOX"/>
    <property type="match status" value="1"/>
</dbReference>
<dbReference type="PROSITE" id="PS50082">
    <property type="entry name" value="WD_REPEATS_2"/>
    <property type="match status" value="2"/>
</dbReference>
<evidence type="ECO:0000256" key="12">
    <source>
        <dbReference type="ARBA" id="ARBA00047899"/>
    </source>
</evidence>
<dbReference type="Pfam" id="PF00400">
    <property type="entry name" value="WD40"/>
    <property type="match status" value="1"/>
</dbReference>
<gene>
    <name evidence="20" type="ORF">FRX31_012528</name>
</gene>
<evidence type="ECO:0000256" key="13">
    <source>
        <dbReference type="ARBA" id="ARBA00048679"/>
    </source>
</evidence>
<dbReference type="InterPro" id="IPR016024">
    <property type="entry name" value="ARM-type_fold"/>
</dbReference>
<dbReference type="InterPro" id="IPR011989">
    <property type="entry name" value="ARM-like"/>
</dbReference>
<evidence type="ECO:0000313" key="20">
    <source>
        <dbReference type="EMBL" id="KAF5197881.1"/>
    </source>
</evidence>
<evidence type="ECO:0000256" key="16">
    <source>
        <dbReference type="SAM" id="MobiDB-lite"/>
    </source>
</evidence>
<dbReference type="GO" id="GO:0016567">
    <property type="term" value="P:protein ubiquitination"/>
    <property type="evidence" value="ECO:0007669"/>
    <property type="project" value="UniProtKB-UniPathway"/>
</dbReference>
<feature type="domain" description="Protein kinase" evidence="17">
    <location>
        <begin position="112"/>
        <end position="370"/>
    </location>
</feature>
<dbReference type="Gene3D" id="3.30.200.20">
    <property type="entry name" value="Phosphorylase Kinase, domain 1"/>
    <property type="match status" value="1"/>
</dbReference>
<dbReference type="InterPro" id="IPR056512">
    <property type="entry name" value="LIN_N"/>
</dbReference>
<dbReference type="InterPro" id="IPR056514">
    <property type="entry name" value="ARM_LIN_2nd"/>
</dbReference>
<dbReference type="SUPFAM" id="SSF47473">
    <property type="entry name" value="EF-hand"/>
    <property type="match status" value="1"/>
</dbReference>
<evidence type="ECO:0000256" key="3">
    <source>
        <dbReference type="ARBA" id="ARBA00022527"/>
    </source>
</evidence>
<comment type="similarity">
    <text evidence="11">Belongs to the protein kinase superfamily. Ser/Thr protein kinase family. CDPK subfamily.</text>
</comment>
<dbReference type="FunFam" id="1.10.510.10:FF:000249">
    <property type="entry name" value="Calcium-dependent protein kinase SK5"/>
    <property type="match status" value="1"/>
</dbReference>
<dbReference type="SMART" id="SM00220">
    <property type="entry name" value="S_TKc"/>
    <property type="match status" value="1"/>
</dbReference>
<reference evidence="20 21" key="1">
    <citation type="submission" date="2020-06" db="EMBL/GenBank/DDBJ databases">
        <title>Transcriptomic and genomic resources for Thalictrum thalictroides and T. hernandezii: Facilitating candidate gene discovery in an emerging model plant lineage.</title>
        <authorList>
            <person name="Arias T."/>
            <person name="Riano-Pachon D.M."/>
            <person name="Di Stilio V.S."/>
        </authorList>
    </citation>
    <scope>NUCLEOTIDE SEQUENCE [LARGE SCALE GENOMIC DNA]</scope>
    <source>
        <strain evidence="21">cv. WT478/WT964</strain>
        <tissue evidence="20">Leaves</tissue>
    </source>
</reference>
<keyword evidence="9" id="KW-0106">Calcium</keyword>
<dbReference type="FunFam" id="1.10.238.10:FF:000015">
    <property type="entry name" value="Calcium-dependent protein kinase 1"/>
    <property type="match status" value="1"/>
</dbReference>
<feature type="domain" description="EF-hand" evidence="18">
    <location>
        <begin position="449"/>
        <end position="484"/>
    </location>
</feature>
<dbReference type="SMART" id="SM00504">
    <property type="entry name" value="Ubox"/>
    <property type="match status" value="1"/>
</dbReference>
<dbReference type="SMART" id="SM00320">
    <property type="entry name" value="WD40"/>
    <property type="match status" value="4"/>
</dbReference>
<feature type="region of interest" description="Disordered" evidence="16">
    <location>
        <begin position="29"/>
        <end position="89"/>
    </location>
</feature>